<dbReference type="EMBL" id="HG916852">
    <property type="protein sequence ID" value="CDM56880.1"/>
    <property type="molecule type" value="Genomic_DNA"/>
</dbReference>
<dbReference type="HOGENOM" id="CLU_010245_4_1_5"/>
<dbReference type="GO" id="GO:0000287">
    <property type="term" value="F:magnesium ion binding"/>
    <property type="evidence" value="ECO:0007669"/>
    <property type="project" value="UniProtKB-UniRule"/>
</dbReference>
<evidence type="ECO:0000256" key="6">
    <source>
        <dbReference type="ARBA" id="ARBA00022840"/>
    </source>
</evidence>
<dbReference type="EC" id="2.7.7.-" evidence="8"/>
<comment type="catalytic activity">
    <reaction evidence="8">
        <text>L-histidyl-[protein] + UTP = N(tele)-(5'-uridylyl)-L-histidyl-[protein] + diphosphate</text>
        <dbReference type="Rhea" id="RHEA:83891"/>
        <dbReference type="Rhea" id="RHEA-COMP:9745"/>
        <dbReference type="Rhea" id="RHEA-COMP:20239"/>
        <dbReference type="ChEBI" id="CHEBI:29979"/>
        <dbReference type="ChEBI" id="CHEBI:33019"/>
        <dbReference type="ChEBI" id="CHEBI:46398"/>
        <dbReference type="ChEBI" id="CHEBI:233474"/>
    </reaction>
</comment>
<keyword evidence="2 8" id="KW-0808">Transferase</keyword>
<evidence type="ECO:0000256" key="1">
    <source>
        <dbReference type="ARBA" id="ARBA00009747"/>
    </source>
</evidence>
<dbReference type="PATRIC" id="fig|348824.6.peg.1301"/>
<evidence type="ECO:0000256" key="8">
    <source>
        <dbReference type="HAMAP-Rule" id="MF_00692"/>
    </source>
</evidence>
<proteinExistence type="inferred from homology"/>
<dbReference type="HAMAP" id="MF_00692">
    <property type="entry name" value="SelO"/>
    <property type="match status" value="1"/>
</dbReference>
<evidence type="ECO:0000256" key="5">
    <source>
        <dbReference type="ARBA" id="ARBA00022741"/>
    </source>
</evidence>
<dbReference type="AlphaFoldDB" id="W6R8Z9"/>
<comment type="function">
    <text evidence="8">Nucleotidyltransferase involved in the post-translational modification of proteins. It can catalyze the addition of adenosine monophosphate (AMP) or uridine monophosphate (UMP) to a protein, resulting in modifications known as AMPylation and UMPylation.</text>
</comment>
<dbReference type="EC" id="2.7.7.108" evidence="8"/>
<feature type="binding site" evidence="8">
    <location>
        <position position="326"/>
    </location>
    <ligand>
        <name>Mg(2+)</name>
        <dbReference type="ChEBI" id="CHEBI:18420"/>
    </ligand>
</feature>
<dbReference type="Proteomes" id="UP000019443">
    <property type="component" value="Chromosome"/>
</dbReference>
<keyword evidence="8" id="KW-0464">Manganese</keyword>
<evidence type="ECO:0000313" key="10">
    <source>
        <dbReference type="EMBL" id="CDM56880.1"/>
    </source>
</evidence>
<feature type="binding site" evidence="8">
    <location>
        <position position="156"/>
    </location>
    <ligand>
        <name>ATP</name>
        <dbReference type="ChEBI" id="CHEBI:30616"/>
    </ligand>
</feature>
<dbReference type="eggNOG" id="COG0397">
    <property type="taxonomic scope" value="Bacteria"/>
</dbReference>
<feature type="binding site" evidence="8">
    <location>
        <position position="190"/>
    </location>
    <ligand>
        <name>ATP</name>
        <dbReference type="ChEBI" id="CHEBI:30616"/>
    </ligand>
</feature>
<keyword evidence="11" id="KW-1185">Reference proteome</keyword>
<feature type="binding site" evidence="8">
    <location>
        <position position="247"/>
    </location>
    <ligand>
        <name>ATP</name>
        <dbReference type="ChEBI" id="CHEBI:30616"/>
    </ligand>
</feature>
<organism evidence="10 11">
    <name type="scientific">Rhizobium favelukesii</name>
    <dbReference type="NCBI Taxonomy" id="348824"/>
    <lineage>
        <taxon>Bacteria</taxon>
        <taxon>Pseudomonadati</taxon>
        <taxon>Pseudomonadota</taxon>
        <taxon>Alphaproteobacteria</taxon>
        <taxon>Hyphomicrobiales</taxon>
        <taxon>Rhizobiaceae</taxon>
        <taxon>Rhizobium/Agrobacterium group</taxon>
        <taxon>Rhizobium</taxon>
    </lineage>
</organism>
<keyword evidence="7 8" id="KW-0460">Magnesium</keyword>
<dbReference type="PANTHER" id="PTHR32057:SF14">
    <property type="entry name" value="PROTEIN ADENYLYLTRANSFERASE SELO, MITOCHONDRIAL"/>
    <property type="match status" value="1"/>
</dbReference>
<evidence type="ECO:0000256" key="7">
    <source>
        <dbReference type="ARBA" id="ARBA00022842"/>
    </source>
</evidence>
<feature type="region of interest" description="Disordered" evidence="9">
    <location>
        <begin position="20"/>
        <end position="48"/>
    </location>
</feature>
<dbReference type="GO" id="GO:0030145">
    <property type="term" value="F:manganese ion binding"/>
    <property type="evidence" value="ECO:0007669"/>
    <property type="project" value="UniProtKB-UniRule"/>
</dbReference>
<feature type="active site" description="Proton acceptor" evidence="8">
    <location>
        <position position="316"/>
    </location>
</feature>
<gene>
    <name evidence="8" type="primary">ydiU</name>
    <name evidence="8" type="synonym">selO</name>
    <name evidence="10" type="ORF">LPU83_1206</name>
</gene>
<comment type="similarity">
    <text evidence="1 8">Belongs to the SELO family.</text>
</comment>
<comment type="catalytic activity">
    <reaction evidence="8">
        <text>L-tyrosyl-[protein] + UTP = O-(5'-uridylyl)-L-tyrosyl-[protein] + diphosphate</text>
        <dbReference type="Rhea" id="RHEA:83887"/>
        <dbReference type="Rhea" id="RHEA-COMP:10136"/>
        <dbReference type="Rhea" id="RHEA-COMP:20238"/>
        <dbReference type="ChEBI" id="CHEBI:33019"/>
        <dbReference type="ChEBI" id="CHEBI:46398"/>
        <dbReference type="ChEBI" id="CHEBI:46858"/>
        <dbReference type="ChEBI" id="CHEBI:90602"/>
    </reaction>
</comment>
<feature type="binding site" evidence="8">
    <location>
        <position position="317"/>
    </location>
    <ligand>
        <name>Mg(2+)</name>
        <dbReference type="ChEBI" id="CHEBI:18420"/>
    </ligand>
</feature>
<keyword evidence="3 8" id="KW-0548">Nucleotidyltransferase</keyword>
<sequence>MPAGNGCAAFASARDIAATRGDGRGGCGGTRDHHRTGRSIQGKGSRPLASCMPEPYLGHMTIIPKASTSRPFTFDNSYARLPQQFFTRQVPSQVAEPWLIKLNEPLAAELGLDVEMIRRDGAAIFSGNLLPDGADPLAMAYAGHQFGSFVPLLGDGRAILLGEVIDHNGQRRDIQLKGAGQTPYSRRGDGRAALGPVLREYIVSEAMYALGVSATRALAAVSTGQPVYRESILPGAVFTRVAASHIRVGTFQFFAARGDTDGVRALADYVIDRHYPELKDRDNPYIALYEAACERQAALIAKWLHIGFIHGVMNTDNMAISGETIDFGPCAFMDTYNPGTVFSSIDQRGRYAYANQPGIGQWNLARLGETLLPLIDADAEKAVELANTVIQQYGERFQIHWLRGMREKIGLATVEDGDLELVQSLLAVMQAQQADFTLAFRRLSDASGSGGEALFLSTFRDPDAAREWLAGWRERLTRDDSRTEDDRAATMRAVNPAFIPRNHRIEQAINAAVDDADFSLFEALLAVLAKPYDDQPDFAAYMEPPKPEERVLQTFCGT</sequence>
<feature type="binding site" evidence="8">
    <location>
        <position position="157"/>
    </location>
    <ligand>
        <name>ATP</name>
        <dbReference type="ChEBI" id="CHEBI:30616"/>
    </ligand>
</feature>
<comment type="catalytic activity">
    <reaction evidence="8">
        <text>L-seryl-[protein] + ATP = 3-O-(5'-adenylyl)-L-seryl-[protein] + diphosphate</text>
        <dbReference type="Rhea" id="RHEA:58120"/>
        <dbReference type="Rhea" id="RHEA-COMP:9863"/>
        <dbReference type="Rhea" id="RHEA-COMP:15073"/>
        <dbReference type="ChEBI" id="CHEBI:29999"/>
        <dbReference type="ChEBI" id="CHEBI:30616"/>
        <dbReference type="ChEBI" id="CHEBI:33019"/>
        <dbReference type="ChEBI" id="CHEBI:142516"/>
        <dbReference type="EC" id="2.7.7.108"/>
    </reaction>
</comment>
<keyword evidence="4 8" id="KW-0479">Metal-binding</keyword>
<dbReference type="KEGG" id="rhl:LPU83_1206"/>
<protein>
    <recommendedName>
        <fullName evidence="8">Protein nucleotidyltransferase YdiU</fullName>
        <ecNumber evidence="8">2.7.7.-</ecNumber>
    </recommendedName>
    <alternativeName>
        <fullName evidence="8">Protein adenylyltransferase YdiU</fullName>
        <ecNumber evidence="8">2.7.7.108</ecNumber>
    </alternativeName>
    <alternativeName>
        <fullName evidence="8">Protein uridylyltransferase YdiU</fullName>
        <ecNumber evidence="8">2.7.7.-</ecNumber>
    </alternativeName>
</protein>
<feature type="binding site" evidence="8">
    <location>
        <position position="154"/>
    </location>
    <ligand>
        <name>ATP</name>
        <dbReference type="ChEBI" id="CHEBI:30616"/>
    </ligand>
</feature>
<accession>W6R8Z9</accession>
<evidence type="ECO:0000256" key="4">
    <source>
        <dbReference type="ARBA" id="ARBA00022723"/>
    </source>
</evidence>
<dbReference type="Pfam" id="PF02696">
    <property type="entry name" value="SelO"/>
    <property type="match status" value="1"/>
</dbReference>
<dbReference type="GO" id="GO:0005524">
    <property type="term" value="F:ATP binding"/>
    <property type="evidence" value="ECO:0007669"/>
    <property type="project" value="UniProtKB-UniRule"/>
</dbReference>
<comment type="catalytic activity">
    <reaction evidence="8">
        <text>L-tyrosyl-[protein] + ATP = O-(5'-adenylyl)-L-tyrosyl-[protein] + diphosphate</text>
        <dbReference type="Rhea" id="RHEA:54288"/>
        <dbReference type="Rhea" id="RHEA-COMP:10136"/>
        <dbReference type="Rhea" id="RHEA-COMP:13846"/>
        <dbReference type="ChEBI" id="CHEBI:30616"/>
        <dbReference type="ChEBI" id="CHEBI:33019"/>
        <dbReference type="ChEBI" id="CHEBI:46858"/>
        <dbReference type="ChEBI" id="CHEBI:83624"/>
        <dbReference type="EC" id="2.7.7.108"/>
    </reaction>
</comment>
<evidence type="ECO:0000256" key="2">
    <source>
        <dbReference type="ARBA" id="ARBA00022679"/>
    </source>
</evidence>
<feature type="binding site" evidence="8">
    <location>
        <position position="177"/>
    </location>
    <ligand>
        <name>ATP</name>
        <dbReference type="ChEBI" id="CHEBI:30616"/>
    </ligand>
</feature>
<keyword evidence="6 8" id="KW-0067">ATP-binding</keyword>
<comment type="catalytic activity">
    <reaction evidence="8">
        <text>L-threonyl-[protein] + ATP = 3-O-(5'-adenylyl)-L-threonyl-[protein] + diphosphate</text>
        <dbReference type="Rhea" id="RHEA:54292"/>
        <dbReference type="Rhea" id="RHEA-COMP:11060"/>
        <dbReference type="Rhea" id="RHEA-COMP:13847"/>
        <dbReference type="ChEBI" id="CHEBI:30013"/>
        <dbReference type="ChEBI" id="CHEBI:30616"/>
        <dbReference type="ChEBI" id="CHEBI:33019"/>
        <dbReference type="ChEBI" id="CHEBI:138113"/>
        <dbReference type="EC" id="2.7.7.108"/>
    </reaction>
</comment>
<feature type="binding site" evidence="8">
    <location>
        <position position="189"/>
    </location>
    <ligand>
        <name>ATP</name>
        <dbReference type="ChEBI" id="CHEBI:30616"/>
    </ligand>
</feature>
<dbReference type="InterPro" id="IPR003846">
    <property type="entry name" value="SelO"/>
</dbReference>
<dbReference type="PANTHER" id="PTHR32057">
    <property type="entry name" value="PROTEIN ADENYLYLTRANSFERASE SELO, MITOCHONDRIAL"/>
    <property type="match status" value="1"/>
</dbReference>
<feature type="binding site" evidence="8">
    <location>
        <position position="326"/>
    </location>
    <ligand>
        <name>ATP</name>
        <dbReference type="ChEBI" id="CHEBI:30616"/>
    </ligand>
</feature>
<evidence type="ECO:0000256" key="9">
    <source>
        <dbReference type="SAM" id="MobiDB-lite"/>
    </source>
</evidence>
<keyword evidence="5 8" id="KW-0547">Nucleotide-binding</keyword>
<comment type="cofactor">
    <cofactor evidence="8">
        <name>Mg(2+)</name>
        <dbReference type="ChEBI" id="CHEBI:18420"/>
    </cofactor>
    <cofactor evidence="8">
        <name>Mn(2+)</name>
        <dbReference type="ChEBI" id="CHEBI:29035"/>
    </cofactor>
</comment>
<reference evidence="10" key="1">
    <citation type="submission" date="2013-11" db="EMBL/GenBank/DDBJ databases">
        <title>Draft genome sequence of the broad-host-range Rhizobium sp. LPU83 strain, a member of the low-genetic diversity Oregon-like Rhizobium sp. group.</title>
        <authorList>
            <person name="Wibberg D."/>
            <person name="Puehler A."/>
            <person name="Schlueter A."/>
        </authorList>
    </citation>
    <scope>NUCLEOTIDE SEQUENCE [LARGE SCALE GENOMIC DNA]</scope>
    <source>
        <strain evidence="10">LPU83</strain>
    </source>
</reference>
<evidence type="ECO:0000256" key="3">
    <source>
        <dbReference type="ARBA" id="ARBA00022695"/>
    </source>
</evidence>
<dbReference type="GO" id="GO:0070733">
    <property type="term" value="F:AMPylase activity"/>
    <property type="evidence" value="ECO:0007669"/>
    <property type="project" value="UniProtKB-EC"/>
</dbReference>
<name>W6R8Z9_9HYPH</name>
<comment type="catalytic activity">
    <reaction evidence="8">
        <text>L-seryl-[protein] + UTP = O-(5'-uridylyl)-L-seryl-[protein] + diphosphate</text>
        <dbReference type="Rhea" id="RHEA:64604"/>
        <dbReference type="Rhea" id="RHEA-COMP:9863"/>
        <dbReference type="Rhea" id="RHEA-COMP:16635"/>
        <dbReference type="ChEBI" id="CHEBI:29999"/>
        <dbReference type="ChEBI" id="CHEBI:33019"/>
        <dbReference type="ChEBI" id="CHEBI:46398"/>
        <dbReference type="ChEBI" id="CHEBI:156051"/>
    </reaction>
</comment>
<evidence type="ECO:0000313" key="11">
    <source>
        <dbReference type="Proteomes" id="UP000019443"/>
    </source>
</evidence>
<feature type="binding site" evidence="8">
    <location>
        <position position="240"/>
    </location>
    <ligand>
        <name>ATP</name>
        <dbReference type="ChEBI" id="CHEBI:30616"/>
    </ligand>
</feature>
<dbReference type="NCBIfam" id="NF000658">
    <property type="entry name" value="PRK00029.1"/>
    <property type="match status" value="1"/>
</dbReference>